<dbReference type="Gene3D" id="1.10.1410.10">
    <property type="match status" value="1"/>
</dbReference>
<feature type="compositionally biased region" description="Polar residues" evidence="1">
    <location>
        <begin position="145"/>
        <end position="166"/>
    </location>
</feature>
<dbReference type="EMBL" id="JAIZAY010000014">
    <property type="protein sequence ID" value="KAJ8029208.1"/>
    <property type="molecule type" value="Genomic_DNA"/>
</dbReference>
<feature type="domain" description="Poly(A) RNA polymerase mitochondrial-like central palm" evidence="2">
    <location>
        <begin position="184"/>
        <end position="321"/>
    </location>
</feature>
<name>A0A9Q1BM07_HOLLE</name>
<dbReference type="InterPro" id="IPR054708">
    <property type="entry name" value="MTPAP-like_central"/>
</dbReference>
<dbReference type="Proteomes" id="UP001152320">
    <property type="component" value="Chromosome 14"/>
</dbReference>
<feature type="region of interest" description="Disordered" evidence="1">
    <location>
        <begin position="68"/>
        <end position="172"/>
    </location>
</feature>
<dbReference type="Gene3D" id="3.30.460.10">
    <property type="entry name" value="Beta Polymerase, domain 2"/>
    <property type="match status" value="1"/>
</dbReference>
<feature type="region of interest" description="Disordered" evidence="1">
    <location>
        <begin position="506"/>
        <end position="525"/>
    </location>
</feature>
<accession>A0A9Q1BM07</accession>
<dbReference type="SUPFAM" id="SSF81631">
    <property type="entry name" value="PAP/OAS1 substrate-binding domain"/>
    <property type="match status" value="1"/>
</dbReference>
<dbReference type="GO" id="GO:0031123">
    <property type="term" value="P:RNA 3'-end processing"/>
    <property type="evidence" value="ECO:0007669"/>
    <property type="project" value="TreeGrafter"/>
</dbReference>
<evidence type="ECO:0000256" key="1">
    <source>
        <dbReference type="SAM" id="MobiDB-lite"/>
    </source>
</evidence>
<feature type="compositionally biased region" description="Polar residues" evidence="1">
    <location>
        <begin position="109"/>
        <end position="121"/>
    </location>
</feature>
<dbReference type="PANTHER" id="PTHR12271:SF40">
    <property type="entry name" value="POLY(A) RNA POLYMERASE GLD2"/>
    <property type="match status" value="1"/>
</dbReference>
<dbReference type="PANTHER" id="PTHR12271">
    <property type="entry name" value="POLY A POLYMERASE CID PAP -RELATED"/>
    <property type="match status" value="1"/>
</dbReference>
<evidence type="ECO:0000313" key="3">
    <source>
        <dbReference type="EMBL" id="KAJ8029208.1"/>
    </source>
</evidence>
<evidence type="ECO:0000313" key="4">
    <source>
        <dbReference type="Proteomes" id="UP001152320"/>
    </source>
</evidence>
<reference evidence="3" key="1">
    <citation type="submission" date="2021-10" db="EMBL/GenBank/DDBJ databases">
        <title>Tropical sea cucumber genome reveals ecological adaptation and Cuvierian tubules defense mechanism.</title>
        <authorList>
            <person name="Chen T."/>
        </authorList>
    </citation>
    <scope>NUCLEOTIDE SEQUENCE</scope>
    <source>
        <strain evidence="3">Nanhai2018</strain>
        <tissue evidence="3">Muscle</tissue>
    </source>
</reference>
<keyword evidence="4" id="KW-1185">Reference proteome</keyword>
<dbReference type="SUPFAM" id="SSF81301">
    <property type="entry name" value="Nucleotidyltransferase"/>
    <property type="match status" value="1"/>
</dbReference>
<organism evidence="3 4">
    <name type="scientific">Holothuria leucospilota</name>
    <name type="common">Black long sea cucumber</name>
    <name type="synonym">Mertensiothuria leucospilota</name>
    <dbReference type="NCBI Taxonomy" id="206669"/>
    <lineage>
        <taxon>Eukaryota</taxon>
        <taxon>Metazoa</taxon>
        <taxon>Echinodermata</taxon>
        <taxon>Eleutherozoa</taxon>
        <taxon>Echinozoa</taxon>
        <taxon>Holothuroidea</taxon>
        <taxon>Aspidochirotacea</taxon>
        <taxon>Aspidochirotida</taxon>
        <taxon>Holothuriidae</taxon>
        <taxon>Holothuria</taxon>
    </lineage>
</organism>
<dbReference type="AlphaFoldDB" id="A0A9Q1BM07"/>
<evidence type="ECO:0000259" key="2">
    <source>
        <dbReference type="Pfam" id="PF22600"/>
    </source>
</evidence>
<comment type="caution">
    <text evidence="3">The sequence shown here is derived from an EMBL/GenBank/DDBJ whole genome shotgun (WGS) entry which is preliminary data.</text>
</comment>
<gene>
    <name evidence="3" type="ORF">HOLleu_28546</name>
</gene>
<sequence length="545" mass="63541">MSSQYTEFIMAEDYQVYQDSGIPQRALLPPYVYPNWMTSVNYSLYYFETPRPTLQYDNYRPNYRQMWESQDRRPQVPQARSVEETFSPRKRGRESSPRLRITVNGKQGGSQEAQRQNNYISNKRKAYSEDTRIPSDVKRVKRSNELPSGSSSYSRNHHPPQSSARKSNPACGAEDVVDKRFKKLNVEIYDYYESHTQQEVHFREKEELRRRLERGIREVCSGCHLVLVGSSLSGFGCRGSDADFCLLLTFGEVDQKNHAVHILQVIHRHLRRFSYVCKSFVIQAKVPILRFVDKITGIECDININNITGIRNTHLMKAYSKVDWRVAPLVMWIKHWAKSNGINDASQGTLSSYSIVLLVLHYLQEICSPPVIPSLQKLYPHIFNEHRDVITIQAELEHPALHRSIDFKSENKKSLGELLAGFFSHVSNYPFRQNITSVRLGSSYKMRSDWRLQFLHIEEPFELANVARAVYRDDKYQDILRKFKQAYKIIATDPDCYLEDLLSLETETSSQSDEPPPKKKKTKRERIQEALNFLKRREKGKKTKV</sequence>
<proteinExistence type="predicted"/>
<dbReference type="OrthoDB" id="2274644at2759"/>
<dbReference type="InterPro" id="IPR043519">
    <property type="entry name" value="NT_sf"/>
</dbReference>
<feature type="compositionally biased region" description="Basic and acidic residues" evidence="1">
    <location>
        <begin position="126"/>
        <end position="144"/>
    </location>
</feature>
<dbReference type="GO" id="GO:1990817">
    <property type="term" value="F:poly(A) RNA polymerase activity"/>
    <property type="evidence" value="ECO:0007669"/>
    <property type="project" value="TreeGrafter"/>
</dbReference>
<dbReference type="Pfam" id="PF22600">
    <property type="entry name" value="MTPAP-like_central"/>
    <property type="match status" value="1"/>
</dbReference>
<feature type="compositionally biased region" description="Basic and acidic residues" evidence="1">
    <location>
        <begin position="81"/>
        <end position="97"/>
    </location>
</feature>
<dbReference type="CDD" id="cd05402">
    <property type="entry name" value="NT_PAP_TUTase"/>
    <property type="match status" value="1"/>
</dbReference>
<protein>
    <submittedName>
        <fullName evidence="3">Poly(A) RNA polymerase GLD2-B</fullName>
    </submittedName>
</protein>